<feature type="domain" description="Primase C-terminal 2" evidence="2">
    <location>
        <begin position="69"/>
        <end position="138"/>
    </location>
</feature>
<gene>
    <name evidence="4" type="ORF">RUN1985_v1_10044</name>
</gene>
<feature type="region of interest" description="Disordered" evidence="1">
    <location>
        <begin position="443"/>
        <end position="480"/>
    </location>
</feature>
<sequence length="649" mass="70384">MLAHPAEPRPVCVDIPKRPDFLVIDALRHSSPDFRDQRSDPLDCLLPPDPEGRSMSAAIQSHDDIARYRSALLALDPGMAREQWVRVAMAAKASGLDFEDFDGWSALDDSYNARDAAATWKSVGADGGIGPGTLIEMAKQSGWRYEGQRVQLSAAEIAKRDAERAQRREREAVQKAVRHAEAAGRANKIWSDAKPSDGTHPYLLAKGIGANGARVGDWPVIDPDTGEIRYTVKNALLLQVRDFDKRVHSAQAIIERAGEDGRRESTKLFLPGGAKRGHFCPIGQPVKGADGRLTFVVAEGFATAASVHEATGHGCVVAFDAGNLGPVCREIRARFPDARILLVGDRDAKAHAQSTGSRKAADAALEVGACLFVPEWTGAGRDANDILLKGFQHEWIDIDGKRQTVDISGPDHLQACIDLALAAGPLRSEGFKRMMEGLLCESPQPVDGVPEGEAEARAGARVGEADDCDPEDDTAPGENPFANNRHFRVLGVDGDTYFFFRKGRRNQILSIRTSGLSMNALLSLAPLNWWETVMLDAPSGKFAKDAAVGFLMEAAEAAGIMIRRSRAGAERGGTATEWLCTWAIDYWSTAPPWTWARSVRSSCIKVAARSLLPRIGRSALPMALGCWRWRSLSAGRSRHPRRCCAAGCS</sequence>
<feature type="domain" description="Toprim" evidence="3">
    <location>
        <begin position="295"/>
        <end position="389"/>
    </location>
</feature>
<feature type="compositionally biased region" description="Acidic residues" evidence="1">
    <location>
        <begin position="465"/>
        <end position="475"/>
    </location>
</feature>
<evidence type="ECO:0008006" key="5">
    <source>
        <dbReference type="Google" id="ProtNLM"/>
    </source>
</evidence>
<dbReference type="GO" id="GO:0016817">
    <property type="term" value="F:hydrolase activity, acting on acid anhydrides"/>
    <property type="evidence" value="ECO:0007669"/>
    <property type="project" value="InterPro"/>
</dbReference>
<reference evidence="4" key="1">
    <citation type="submission" date="2015-10" db="EMBL/GenBank/DDBJ databases">
        <authorList>
            <person name="Gilbert D.G."/>
        </authorList>
    </citation>
    <scope>NUCLEOTIDE SEQUENCE</scope>
    <source>
        <strain evidence="4">Phyl III-seqv23</strain>
    </source>
</reference>
<dbReference type="EMBL" id="LN899824">
    <property type="protein sequence ID" value="CUV26846.1"/>
    <property type="molecule type" value="Genomic_DNA"/>
</dbReference>
<proteinExistence type="predicted"/>
<organism evidence="4">
    <name type="scientific">Ralstonia solanacearum</name>
    <name type="common">Pseudomonas solanacearum</name>
    <dbReference type="NCBI Taxonomy" id="305"/>
    <lineage>
        <taxon>Bacteria</taxon>
        <taxon>Pseudomonadati</taxon>
        <taxon>Pseudomonadota</taxon>
        <taxon>Betaproteobacteria</taxon>
        <taxon>Burkholderiales</taxon>
        <taxon>Burkholderiaceae</taxon>
        <taxon>Ralstonia</taxon>
        <taxon>Ralstonia solanacearum species complex</taxon>
    </lineage>
</organism>
<evidence type="ECO:0000256" key="1">
    <source>
        <dbReference type="SAM" id="MobiDB-lite"/>
    </source>
</evidence>
<name>A0A0S4UXK1_RALSL</name>
<accession>A0A0S4UXK1</accession>
<dbReference type="Pfam" id="PF13362">
    <property type="entry name" value="Toprim_3"/>
    <property type="match status" value="1"/>
</dbReference>
<dbReference type="InterPro" id="IPR006171">
    <property type="entry name" value="TOPRIM_dom"/>
</dbReference>
<dbReference type="AlphaFoldDB" id="A0A0S4UXK1"/>
<protein>
    <recommendedName>
        <fullName evidence="5">Toprim domain-containing protein</fullName>
    </recommendedName>
</protein>
<evidence type="ECO:0000313" key="4">
    <source>
        <dbReference type="EMBL" id="CUV26846.1"/>
    </source>
</evidence>
<evidence type="ECO:0000259" key="2">
    <source>
        <dbReference type="Pfam" id="PF08707"/>
    </source>
</evidence>
<dbReference type="Pfam" id="PF08707">
    <property type="entry name" value="PriCT_2"/>
    <property type="match status" value="1"/>
</dbReference>
<dbReference type="InterPro" id="IPR014819">
    <property type="entry name" value="PriCT_2"/>
</dbReference>
<evidence type="ECO:0000259" key="3">
    <source>
        <dbReference type="Pfam" id="PF13362"/>
    </source>
</evidence>